<feature type="compositionally biased region" description="Polar residues" evidence="1">
    <location>
        <begin position="186"/>
        <end position="195"/>
    </location>
</feature>
<reference evidence="3 4" key="1">
    <citation type="submission" date="2020-08" db="EMBL/GenBank/DDBJ databases">
        <title>Aphidius gifuensis genome sequencing and assembly.</title>
        <authorList>
            <person name="Du Z."/>
        </authorList>
    </citation>
    <scope>NUCLEOTIDE SEQUENCE [LARGE SCALE GENOMIC DNA]</scope>
    <source>
        <strain evidence="3">YNYX2018</strain>
        <tissue evidence="3">Adults</tissue>
    </source>
</reference>
<feature type="region of interest" description="Disordered" evidence="1">
    <location>
        <begin position="186"/>
        <end position="222"/>
    </location>
</feature>
<evidence type="ECO:0000313" key="3">
    <source>
        <dbReference type="EMBL" id="KAF7988911.1"/>
    </source>
</evidence>
<sequence>MDNLKTSSSEYGHLDCINYNNAYKPTLVEFCNPEYCDKIMLKDEQAGRKVTVIKAPEKWIEAHMNEKRIDEQIKRMENGLLSAKINENSTSTMSLSNNLPQPGPSAQKENGSFSLEITQNSNSDYEFNDELTQLETTVQKEKGLFLTNINQNSTSTLLLSNKLPQSGPSTQKENGLLSANFNQHSTSTMSLSNKLPQPGPSAQKENGSFSLEINQNSNSNNEFHNKLTQLETIVRKEKGLFLTNINQNSTSTLSLSKKLPQSGPSTQKENGLLSANFNQHSTSTMSLSNKLPQPGPNAQKINDPEIRVIMQQPLPTNEISNNSLREEIIDERWIHLHGMVYVSASKLRYLELSKTDPAKSASYQLISMLVPEKVLQTHSLTGKPSPAFPNKQPLPKIDPRLITAIIRKYNYKYI</sequence>
<organism evidence="3 4">
    <name type="scientific">Aphidius gifuensis</name>
    <name type="common">Parasitoid wasp</name>
    <dbReference type="NCBI Taxonomy" id="684658"/>
    <lineage>
        <taxon>Eukaryota</taxon>
        <taxon>Metazoa</taxon>
        <taxon>Ecdysozoa</taxon>
        <taxon>Arthropoda</taxon>
        <taxon>Hexapoda</taxon>
        <taxon>Insecta</taxon>
        <taxon>Pterygota</taxon>
        <taxon>Neoptera</taxon>
        <taxon>Endopterygota</taxon>
        <taxon>Hymenoptera</taxon>
        <taxon>Apocrita</taxon>
        <taxon>Ichneumonoidea</taxon>
        <taxon>Braconidae</taxon>
        <taxon>Aphidiinae</taxon>
        <taxon>Aphidius</taxon>
    </lineage>
</organism>
<dbReference type="Gene3D" id="1.10.10.2590">
    <property type="entry name" value="BEN domain"/>
    <property type="match status" value="1"/>
</dbReference>
<feature type="domain" description="BEN" evidence="2">
    <location>
        <begin position="331"/>
        <end position="414"/>
    </location>
</feature>
<dbReference type="InterPro" id="IPR018379">
    <property type="entry name" value="BEN_domain"/>
</dbReference>
<dbReference type="AlphaFoldDB" id="A0A834XMW8"/>
<accession>A0A834XMW8</accession>
<evidence type="ECO:0000256" key="1">
    <source>
        <dbReference type="SAM" id="MobiDB-lite"/>
    </source>
</evidence>
<feature type="region of interest" description="Disordered" evidence="1">
    <location>
        <begin position="91"/>
        <end position="110"/>
    </location>
</feature>
<comment type="caution">
    <text evidence="3">The sequence shown here is derived from an EMBL/GenBank/DDBJ whole genome shotgun (WGS) entry which is preliminary data.</text>
</comment>
<dbReference type="EMBL" id="JACMRX010000005">
    <property type="protein sequence ID" value="KAF7988911.1"/>
    <property type="molecule type" value="Genomic_DNA"/>
</dbReference>
<gene>
    <name evidence="3" type="ORF">HCN44_007221</name>
</gene>
<dbReference type="Pfam" id="PF10523">
    <property type="entry name" value="BEN"/>
    <property type="match status" value="1"/>
</dbReference>
<evidence type="ECO:0000313" key="4">
    <source>
        <dbReference type="Proteomes" id="UP000639338"/>
    </source>
</evidence>
<dbReference type="PROSITE" id="PS51457">
    <property type="entry name" value="BEN"/>
    <property type="match status" value="1"/>
</dbReference>
<dbReference type="Proteomes" id="UP000639338">
    <property type="component" value="Unassembled WGS sequence"/>
</dbReference>
<feature type="compositionally biased region" description="Polar residues" evidence="1">
    <location>
        <begin position="203"/>
        <end position="213"/>
    </location>
</feature>
<dbReference type="OrthoDB" id="8186171at2759"/>
<keyword evidence="4" id="KW-1185">Reference proteome</keyword>
<proteinExistence type="predicted"/>
<dbReference type="GO" id="GO:0003677">
    <property type="term" value="F:DNA binding"/>
    <property type="evidence" value="ECO:0007669"/>
    <property type="project" value="InterPro"/>
</dbReference>
<protein>
    <recommendedName>
        <fullName evidence="2">BEN domain-containing protein</fullName>
    </recommendedName>
</protein>
<evidence type="ECO:0000259" key="2">
    <source>
        <dbReference type="PROSITE" id="PS51457"/>
    </source>
</evidence>
<name>A0A834XMW8_APHGI</name>